<dbReference type="InterPro" id="IPR044861">
    <property type="entry name" value="IPNS-like_FE2OG_OXY"/>
</dbReference>
<dbReference type="SUPFAM" id="SSF51197">
    <property type="entry name" value="Clavaminate synthase-like"/>
    <property type="match status" value="1"/>
</dbReference>
<evidence type="ECO:0000259" key="3">
    <source>
        <dbReference type="Pfam" id="PF03171"/>
    </source>
</evidence>
<organism evidence="5 6">
    <name type="scientific">Taxus chinensis</name>
    <name type="common">Chinese yew</name>
    <name type="synonym">Taxus wallichiana var. chinensis</name>
    <dbReference type="NCBI Taxonomy" id="29808"/>
    <lineage>
        <taxon>Eukaryota</taxon>
        <taxon>Viridiplantae</taxon>
        <taxon>Streptophyta</taxon>
        <taxon>Embryophyta</taxon>
        <taxon>Tracheophyta</taxon>
        <taxon>Spermatophyta</taxon>
        <taxon>Pinopsida</taxon>
        <taxon>Pinidae</taxon>
        <taxon>Conifers II</taxon>
        <taxon>Cupressales</taxon>
        <taxon>Taxaceae</taxon>
        <taxon>Taxus</taxon>
    </lineage>
</organism>
<evidence type="ECO:0000313" key="6">
    <source>
        <dbReference type="Proteomes" id="UP000824469"/>
    </source>
</evidence>
<dbReference type="InterPro" id="IPR027443">
    <property type="entry name" value="IPNS-like_sf"/>
</dbReference>
<proteinExistence type="predicted"/>
<reference evidence="5 6" key="1">
    <citation type="journal article" date="2021" name="Nat. Plants">
        <title>The Taxus genome provides insights into paclitaxel biosynthesis.</title>
        <authorList>
            <person name="Xiong X."/>
            <person name="Gou J."/>
            <person name="Liao Q."/>
            <person name="Li Y."/>
            <person name="Zhou Q."/>
            <person name="Bi G."/>
            <person name="Li C."/>
            <person name="Du R."/>
            <person name="Wang X."/>
            <person name="Sun T."/>
            <person name="Guo L."/>
            <person name="Liang H."/>
            <person name="Lu P."/>
            <person name="Wu Y."/>
            <person name="Zhang Z."/>
            <person name="Ro D.K."/>
            <person name="Shang Y."/>
            <person name="Huang S."/>
            <person name="Yan J."/>
        </authorList>
    </citation>
    <scope>NUCLEOTIDE SEQUENCE [LARGE SCALE GENOMIC DNA]</scope>
    <source>
        <strain evidence="5">Ta-2019</strain>
    </source>
</reference>
<protein>
    <submittedName>
        <fullName evidence="5">Uncharacterized protein</fullName>
    </submittedName>
</protein>
<feature type="non-terminal residue" evidence="5">
    <location>
        <position position="1"/>
    </location>
</feature>
<gene>
    <name evidence="5" type="ORF">KI387_034725</name>
</gene>
<dbReference type="GO" id="GO:0046872">
    <property type="term" value="F:metal ion binding"/>
    <property type="evidence" value="ECO:0007669"/>
    <property type="project" value="UniProtKB-KW"/>
</dbReference>
<dbReference type="Proteomes" id="UP000824469">
    <property type="component" value="Unassembled WGS sequence"/>
</dbReference>
<comment type="caution">
    <text evidence="5">The sequence shown here is derived from an EMBL/GenBank/DDBJ whole genome shotgun (WGS) entry which is preliminary data.</text>
</comment>
<keyword evidence="2" id="KW-0408">Iron</keyword>
<keyword evidence="1" id="KW-0479">Metal-binding</keyword>
<dbReference type="Pfam" id="PF14226">
    <property type="entry name" value="DIOX_N"/>
    <property type="match status" value="1"/>
</dbReference>
<keyword evidence="6" id="KW-1185">Reference proteome</keyword>
<dbReference type="InterPro" id="IPR026992">
    <property type="entry name" value="DIOX_N"/>
</dbReference>
<evidence type="ECO:0000256" key="2">
    <source>
        <dbReference type="ARBA" id="ARBA00023004"/>
    </source>
</evidence>
<dbReference type="Pfam" id="PF03171">
    <property type="entry name" value="2OG-FeII_Oxy"/>
    <property type="match status" value="1"/>
</dbReference>
<dbReference type="InterPro" id="IPR050295">
    <property type="entry name" value="Plant_2OG-oxidoreductases"/>
</dbReference>
<feature type="domain" description="Non-haem dioxygenase N-terminal" evidence="4">
    <location>
        <begin position="59"/>
        <end position="163"/>
    </location>
</feature>
<dbReference type="Gene3D" id="2.60.120.330">
    <property type="entry name" value="B-lactam Antibiotic, Isopenicillin N Synthase, Chain"/>
    <property type="match status" value="1"/>
</dbReference>
<accession>A0AA38C174</accession>
<dbReference type="AlphaFoldDB" id="A0AA38C174"/>
<name>A0AA38C174_TAXCH</name>
<dbReference type="FunFam" id="2.60.120.330:FF:000079">
    <property type="entry name" value="Protein SRG1"/>
    <property type="match status" value="1"/>
</dbReference>
<evidence type="ECO:0000259" key="4">
    <source>
        <dbReference type="Pfam" id="PF14226"/>
    </source>
</evidence>
<feature type="domain" description="Isopenicillin N synthase-like Fe(2+) 2OG dioxygenase" evidence="3">
    <location>
        <begin position="212"/>
        <end position="278"/>
    </location>
</feature>
<sequence>MFNSMTIPHPTTGNPISFSVPIVQELALQNPNTLPEKYVAAEQDRPSLFHSPQSTDKSIPVIDMSILHHNSKEWEKLASAAQEWGFFQVINHGITGSLMGRMRSVAKGFFQLPREEKLKYAMKNNQGYGQAFVASRDQRLDWADIMFLFTLPVEARDLNHWPTTPQNFRETMDEYAVETQKLGKKLLKVLAQGLGINPNSFIESFGELCGSVRMNYYPPCPRPELVLGLSPHSDGTGITILLQDDECPWEALQVHKSGQWVPIPSIHDALVINIGDFLE</sequence>
<evidence type="ECO:0000256" key="1">
    <source>
        <dbReference type="ARBA" id="ARBA00022723"/>
    </source>
</evidence>
<evidence type="ECO:0000313" key="5">
    <source>
        <dbReference type="EMBL" id="KAH9290608.1"/>
    </source>
</evidence>
<dbReference type="EMBL" id="JAHRHJ020003813">
    <property type="protein sequence ID" value="KAH9290608.1"/>
    <property type="molecule type" value="Genomic_DNA"/>
</dbReference>
<dbReference type="PANTHER" id="PTHR47991">
    <property type="entry name" value="OXOGLUTARATE/IRON-DEPENDENT DIOXYGENASE"/>
    <property type="match status" value="1"/>
</dbReference>